<evidence type="ECO:0008006" key="4">
    <source>
        <dbReference type="Google" id="ProtNLM"/>
    </source>
</evidence>
<feature type="region of interest" description="Disordered" evidence="1">
    <location>
        <begin position="269"/>
        <end position="294"/>
    </location>
</feature>
<sequence>MTQSPKGSTPEDALAVALDQAQKGEPRPLYDRLTRGSRLPGPEANLEFAGIFASLCASRGKAADDVILTMATLDADSAPGGTELEFLPMCGVAALGARAAKDPKARPRLLGVLHDCAEDLRWRVRKMVSLALVDVGASQGGAVLDELSPWLDGYFHAAAVLEAMADMRWLSQLHEPEAVIAVLDRAFDLAREASRSASRYPGFKALVEALSTVPSVLAIRFGVPIFDTLARWIALTTDPALREIIEKNVGAPRLKGRYREEVARVADLLASSAPPRRDPKTFVGKTRGRGKKSR</sequence>
<proteinExistence type="predicted"/>
<dbReference type="Proteomes" id="UP001370348">
    <property type="component" value="Chromosome"/>
</dbReference>
<reference evidence="2 3" key="1">
    <citation type="submission" date="2021-12" db="EMBL/GenBank/DDBJ databases">
        <title>Discovery of the Pendulisporaceae a myxobacterial family with distinct sporulation behavior and unique specialized metabolism.</title>
        <authorList>
            <person name="Garcia R."/>
            <person name="Popoff A."/>
            <person name="Bader C.D."/>
            <person name="Loehr J."/>
            <person name="Walesch S."/>
            <person name="Walt C."/>
            <person name="Boldt J."/>
            <person name="Bunk B."/>
            <person name="Haeckl F.J.F.P.J."/>
            <person name="Gunesch A.P."/>
            <person name="Birkelbach J."/>
            <person name="Nuebel U."/>
            <person name="Pietschmann T."/>
            <person name="Bach T."/>
            <person name="Mueller R."/>
        </authorList>
    </citation>
    <scope>NUCLEOTIDE SEQUENCE [LARGE SCALE GENOMIC DNA]</scope>
    <source>
        <strain evidence="2 3">MSr11954</strain>
    </source>
</reference>
<accession>A0ABZ2LVJ1</accession>
<dbReference type="RefSeq" id="WP_394824572.1">
    <property type="nucleotide sequence ID" value="NZ_CP089984.1"/>
</dbReference>
<name>A0ABZ2LVJ1_9BACT</name>
<dbReference type="EMBL" id="CP089984">
    <property type="protein sequence ID" value="WXB14949.1"/>
    <property type="molecule type" value="Genomic_DNA"/>
</dbReference>
<organism evidence="2 3">
    <name type="scientific">Pendulispora albinea</name>
    <dbReference type="NCBI Taxonomy" id="2741071"/>
    <lineage>
        <taxon>Bacteria</taxon>
        <taxon>Pseudomonadati</taxon>
        <taxon>Myxococcota</taxon>
        <taxon>Myxococcia</taxon>
        <taxon>Myxococcales</taxon>
        <taxon>Sorangiineae</taxon>
        <taxon>Pendulisporaceae</taxon>
        <taxon>Pendulispora</taxon>
    </lineage>
</organism>
<protein>
    <recommendedName>
        <fullName evidence="4">HEAT repeat domain-containing protein</fullName>
    </recommendedName>
</protein>
<keyword evidence="3" id="KW-1185">Reference proteome</keyword>
<evidence type="ECO:0000313" key="3">
    <source>
        <dbReference type="Proteomes" id="UP001370348"/>
    </source>
</evidence>
<evidence type="ECO:0000256" key="1">
    <source>
        <dbReference type="SAM" id="MobiDB-lite"/>
    </source>
</evidence>
<gene>
    <name evidence="2" type="ORF">LZC94_44910</name>
</gene>
<evidence type="ECO:0000313" key="2">
    <source>
        <dbReference type="EMBL" id="WXB14949.1"/>
    </source>
</evidence>